<evidence type="ECO:0000313" key="2">
    <source>
        <dbReference type="Proteomes" id="UP000324800"/>
    </source>
</evidence>
<reference evidence="1 2" key="1">
    <citation type="submission" date="2019-03" db="EMBL/GenBank/DDBJ databases">
        <title>Single cell metagenomics reveals metabolic interactions within the superorganism composed of flagellate Streblomastix strix and complex community of Bacteroidetes bacteria on its surface.</title>
        <authorList>
            <person name="Treitli S.C."/>
            <person name="Kolisko M."/>
            <person name="Husnik F."/>
            <person name="Keeling P."/>
            <person name="Hampl V."/>
        </authorList>
    </citation>
    <scope>NUCLEOTIDE SEQUENCE [LARGE SCALE GENOMIC DNA]</scope>
    <source>
        <strain evidence="1">ST1C</strain>
    </source>
</reference>
<dbReference type="OrthoDB" id="2897838at2759"/>
<dbReference type="Proteomes" id="UP000324800">
    <property type="component" value="Unassembled WGS sequence"/>
</dbReference>
<evidence type="ECO:0000313" key="1">
    <source>
        <dbReference type="EMBL" id="KAA6392689.1"/>
    </source>
</evidence>
<dbReference type="InterPro" id="IPR052055">
    <property type="entry name" value="Hepadnavirus_pol/RT"/>
</dbReference>
<protein>
    <submittedName>
        <fullName evidence="1">Uncharacterized protein</fullName>
    </submittedName>
</protein>
<sequence>MAAVMLALRSFQGNLMKEQVEALTLQTDNQSVEYSLRQWKATPALMHLVQAIFQILATLQIQKQTIHIPGLENKDTNSLSRLSWKKDFSINPQILIQVMNQLNFLPEIDLFAIRMNKLCQSYCSMQKDRHAVEKRGAFCINWSNKLLLVHPLNEIILRVLKKLKRESSIALMLMPQWCEEMYRALFPTVMKEINLGPCDQALGMGKSMKRLELKLPPGNLIAVQLIYMQQESNCIEICQKELDSVNKQSNN</sequence>
<accession>A0A5J4WEG8</accession>
<name>A0A5J4WEG8_9EUKA</name>
<proteinExistence type="predicted"/>
<organism evidence="1 2">
    <name type="scientific">Streblomastix strix</name>
    <dbReference type="NCBI Taxonomy" id="222440"/>
    <lineage>
        <taxon>Eukaryota</taxon>
        <taxon>Metamonada</taxon>
        <taxon>Preaxostyla</taxon>
        <taxon>Oxymonadida</taxon>
        <taxon>Streblomastigidae</taxon>
        <taxon>Streblomastix</taxon>
    </lineage>
</organism>
<dbReference type="PANTHER" id="PTHR33050:SF7">
    <property type="entry name" value="RIBONUCLEASE H"/>
    <property type="match status" value="1"/>
</dbReference>
<dbReference type="AlphaFoldDB" id="A0A5J4WEG8"/>
<gene>
    <name evidence="1" type="ORF">EZS28_011784</name>
</gene>
<dbReference type="PANTHER" id="PTHR33050">
    <property type="entry name" value="REVERSE TRANSCRIPTASE DOMAIN-CONTAINING PROTEIN"/>
    <property type="match status" value="1"/>
</dbReference>
<comment type="caution">
    <text evidence="1">The sequence shown here is derived from an EMBL/GenBank/DDBJ whole genome shotgun (WGS) entry which is preliminary data.</text>
</comment>
<dbReference type="EMBL" id="SNRW01002462">
    <property type="protein sequence ID" value="KAA6392689.1"/>
    <property type="molecule type" value="Genomic_DNA"/>
</dbReference>